<dbReference type="InterPro" id="IPR026904">
    <property type="entry name" value="MnmG_C"/>
</dbReference>
<dbReference type="InterPro" id="IPR004416">
    <property type="entry name" value="MnmG"/>
</dbReference>
<dbReference type="GO" id="GO:0050660">
    <property type="term" value="F:flavin adenine dinucleotide binding"/>
    <property type="evidence" value="ECO:0007669"/>
    <property type="project" value="UniProtKB-UniRule"/>
</dbReference>
<dbReference type="PRINTS" id="PR00368">
    <property type="entry name" value="FADPNR"/>
</dbReference>
<dbReference type="InterPro" id="IPR036188">
    <property type="entry name" value="FAD/NAD-bd_sf"/>
</dbReference>
<dbReference type="EMBL" id="NSGR01000004">
    <property type="protein sequence ID" value="PCH13582.1"/>
    <property type="molecule type" value="Genomic_DNA"/>
</dbReference>
<dbReference type="GO" id="GO:0005829">
    <property type="term" value="C:cytosol"/>
    <property type="evidence" value="ECO:0007669"/>
    <property type="project" value="TreeGrafter"/>
</dbReference>
<dbReference type="Gene3D" id="1.10.150.570">
    <property type="entry name" value="GidA associated domain, C-terminal subdomain"/>
    <property type="match status" value="1"/>
</dbReference>
<evidence type="ECO:0000256" key="10">
    <source>
        <dbReference type="ARBA" id="ARBA00025948"/>
    </source>
</evidence>
<dbReference type="NCBIfam" id="TIGR00136">
    <property type="entry name" value="mnmG_gidA"/>
    <property type="match status" value="1"/>
</dbReference>
<dbReference type="AlphaFoldDB" id="A0A0E2UDI7"/>
<dbReference type="InterPro" id="IPR049312">
    <property type="entry name" value="GIDA_C_N"/>
</dbReference>
<evidence type="ECO:0000256" key="3">
    <source>
        <dbReference type="ARBA" id="ARBA00007653"/>
    </source>
</evidence>
<dbReference type="HAMAP" id="MF_00129">
    <property type="entry name" value="MnmG_GidA"/>
    <property type="match status" value="1"/>
</dbReference>
<proteinExistence type="inferred from homology"/>
<evidence type="ECO:0000256" key="9">
    <source>
        <dbReference type="ARBA" id="ARBA00023027"/>
    </source>
</evidence>
<evidence type="ECO:0000256" key="8">
    <source>
        <dbReference type="ARBA" id="ARBA00022827"/>
    </source>
</evidence>
<dbReference type="PANTHER" id="PTHR11806">
    <property type="entry name" value="GLUCOSE INHIBITED DIVISION PROTEIN A"/>
    <property type="match status" value="1"/>
</dbReference>
<feature type="binding site" evidence="12">
    <location>
        <begin position="15"/>
        <end position="20"/>
    </location>
    <ligand>
        <name>FAD</name>
        <dbReference type="ChEBI" id="CHEBI:57692"/>
    </ligand>
</feature>
<evidence type="ECO:0000256" key="2">
    <source>
        <dbReference type="ARBA" id="ARBA00003717"/>
    </source>
</evidence>
<dbReference type="Pfam" id="PF21680">
    <property type="entry name" value="GIDA_C_1st"/>
    <property type="match status" value="1"/>
</dbReference>
<dbReference type="InterPro" id="IPR020595">
    <property type="entry name" value="MnmG-rel_CS"/>
</dbReference>
<reference evidence="13 14" key="1">
    <citation type="submission" date="2016-06" db="EMBL/GenBank/DDBJ databases">
        <authorList>
            <person name="Haines A.N."/>
            <person name="Council K.R."/>
        </authorList>
    </citation>
    <scope>NUCLEOTIDE SEQUENCE [LARGE SCALE GENOMIC DNA]</scope>
    <source>
        <strain evidence="13 14">SP158-29</strain>
    </source>
</reference>
<dbReference type="FunFam" id="3.50.50.60:FF:000002">
    <property type="entry name" value="tRNA uridine 5-carboxymethylaminomethyl modification enzyme MnmG"/>
    <property type="match status" value="1"/>
</dbReference>
<dbReference type="InterPro" id="IPR002218">
    <property type="entry name" value="MnmG-rel"/>
</dbReference>
<name>A0A0E2UDI7_9STRE</name>
<evidence type="ECO:0000256" key="12">
    <source>
        <dbReference type="HAMAP-Rule" id="MF_00129"/>
    </source>
</evidence>
<dbReference type="RefSeq" id="WP_003105852.1">
    <property type="nucleotide sequence ID" value="NZ_BAWT01000018.1"/>
</dbReference>
<dbReference type="PROSITE" id="PS01281">
    <property type="entry name" value="GIDA_2"/>
    <property type="match status" value="1"/>
</dbReference>
<dbReference type="GeneID" id="61421676"/>
<evidence type="ECO:0000256" key="5">
    <source>
        <dbReference type="ARBA" id="ARBA00022490"/>
    </source>
</evidence>
<dbReference type="STRING" id="936154.STP_1844"/>
<dbReference type="Gene3D" id="1.10.10.1800">
    <property type="entry name" value="tRNA uridine 5-carboxymethylaminomethyl modification enzyme MnmG/GidA"/>
    <property type="match status" value="1"/>
</dbReference>
<dbReference type="OMA" id="CNPAMGG"/>
<accession>A0A0E2UDI7</accession>
<evidence type="ECO:0000256" key="6">
    <source>
        <dbReference type="ARBA" id="ARBA00022630"/>
    </source>
</evidence>
<evidence type="ECO:0000313" key="13">
    <source>
        <dbReference type="EMBL" id="PCH13582.1"/>
    </source>
</evidence>
<feature type="binding site" evidence="12">
    <location>
        <position position="373"/>
    </location>
    <ligand>
        <name>FAD</name>
        <dbReference type="ChEBI" id="CHEBI:57692"/>
    </ligand>
</feature>
<comment type="subunit">
    <text evidence="10 12">Homodimer. Heterotetramer of two MnmE and two MnmG subunits.</text>
</comment>
<dbReference type="Pfam" id="PF01134">
    <property type="entry name" value="GIDA"/>
    <property type="match status" value="1"/>
</dbReference>
<dbReference type="InterPro" id="IPR044920">
    <property type="entry name" value="MnmG_C_subdom_sf"/>
</dbReference>
<dbReference type="GO" id="GO:0002098">
    <property type="term" value="P:tRNA wobble uridine modification"/>
    <property type="evidence" value="ECO:0007669"/>
    <property type="project" value="InterPro"/>
</dbReference>
<dbReference type="FunFam" id="1.10.10.1800:FF:000001">
    <property type="entry name" value="tRNA uridine 5-carboxymethylaminomethyl modification enzyme MnmG"/>
    <property type="match status" value="1"/>
</dbReference>
<feature type="binding site" evidence="12">
    <location>
        <position position="127"/>
    </location>
    <ligand>
        <name>FAD</name>
        <dbReference type="ChEBI" id="CHEBI:57692"/>
    </ligand>
</feature>
<evidence type="ECO:0000313" key="14">
    <source>
        <dbReference type="Proteomes" id="UP000217465"/>
    </source>
</evidence>
<dbReference type="FunFam" id="3.50.50.60:FF:000063">
    <property type="entry name" value="tRNA uridine 5-carboxymethylaminomethyl modification enzyme MnmG"/>
    <property type="match status" value="1"/>
</dbReference>
<evidence type="ECO:0000256" key="4">
    <source>
        <dbReference type="ARBA" id="ARBA00020461"/>
    </source>
</evidence>
<dbReference type="InterPro" id="IPR040131">
    <property type="entry name" value="MnmG_N"/>
</dbReference>
<dbReference type="PANTHER" id="PTHR11806:SF0">
    <property type="entry name" value="PROTEIN MTO1 HOMOLOG, MITOCHONDRIAL"/>
    <property type="match status" value="1"/>
</dbReference>
<dbReference type="Gene3D" id="3.50.50.60">
    <property type="entry name" value="FAD/NAD(P)-binding domain"/>
    <property type="match status" value="2"/>
</dbReference>
<gene>
    <name evidence="12 13" type="primary">mnmG</name>
    <name evidence="12" type="synonym">gidA</name>
    <name evidence="13" type="ORF">A9Y57_00215</name>
</gene>
<dbReference type="SUPFAM" id="SSF51905">
    <property type="entry name" value="FAD/NAD(P)-binding domain"/>
    <property type="match status" value="1"/>
</dbReference>
<keyword evidence="5 12" id="KW-0963">Cytoplasm</keyword>
<sequence>MKHEFTEVYDVIVIGAGHAGVEAALAASRMGCNTLLATISLDMLAFMPCNPSIGGSAKGIVVREIDALGGEMAKNIDKTYIQMKMLNTGKGPAVRALRAQADKNLYSREMKHTVEKQENLTLRQAIIDDILVEDGQVVGVLTATKQKFSAKSVVVTTGTALRGEIILGELKYSSGPNNSLASVTLADNLKKLGLEIGRFKTGTPPRVKASSIDYDQTEIQPGDQAPNHFSFLSKDEDYLQDQIPCWLTYTNSTSHDIINKNLYRAPMFSGIVKGVGPRYCPSIEDKIVRFADKERHQLFLEPEGRDTEEVYVQGLSTSLPEDVQKDLIHSIKGLENAEMMRTGYAIEYDIVLPHQLRATLETKLISGLFTAGQTNGTSGYEEAAGQGIVAGINAALKVQGKPELILKRSDAYIGVMIDDLVTKGTLEPYRLLTSRAEYRLILRHDNADMRLTEIGREIGLVDDIRWDNFQIKKNQFENELKRLDSIKLKPIKETNEKVQALGFKPLTDAMTAKEFMRRPEISYQTAVSFVGPAAENLNPKIIDMLETEIKYEGYINKALDQVAKMKRMEEKRIPKNIDWDAIDSIATEARQKFKKINPETIGQASRISGVNPADISILMVYIEGNGKARRKI</sequence>
<dbReference type="Pfam" id="PF13932">
    <property type="entry name" value="SAM_GIDA_C"/>
    <property type="match status" value="1"/>
</dbReference>
<keyword evidence="6 12" id="KW-0285">Flavoprotein</keyword>
<comment type="cofactor">
    <cofactor evidence="1 12">
        <name>FAD</name>
        <dbReference type="ChEBI" id="CHEBI:57692"/>
    </cofactor>
</comment>
<organism evidence="13 14">
    <name type="scientific">Streptococcus parauberis</name>
    <dbReference type="NCBI Taxonomy" id="1348"/>
    <lineage>
        <taxon>Bacteria</taxon>
        <taxon>Bacillati</taxon>
        <taxon>Bacillota</taxon>
        <taxon>Bacilli</taxon>
        <taxon>Lactobacillales</taxon>
        <taxon>Streptococcaceae</taxon>
        <taxon>Streptococcus</taxon>
    </lineage>
</organism>
<feature type="binding site" evidence="12">
    <location>
        <begin position="276"/>
        <end position="290"/>
    </location>
    <ligand>
        <name>NAD(+)</name>
        <dbReference type="ChEBI" id="CHEBI:57540"/>
    </ligand>
</feature>
<keyword evidence="7 12" id="KW-0819">tRNA processing</keyword>
<dbReference type="eggNOG" id="COG0445">
    <property type="taxonomic scope" value="Bacteria"/>
</dbReference>
<dbReference type="FunFam" id="1.10.150.570:FF:000001">
    <property type="entry name" value="tRNA uridine 5-carboxymethylaminomethyl modification enzyme MnmG"/>
    <property type="match status" value="1"/>
</dbReference>
<dbReference type="GO" id="GO:0030488">
    <property type="term" value="P:tRNA methylation"/>
    <property type="evidence" value="ECO:0007669"/>
    <property type="project" value="TreeGrafter"/>
</dbReference>
<comment type="similarity">
    <text evidence="3 12">Belongs to the MnmG family.</text>
</comment>
<comment type="caution">
    <text evidence="13">The sequence shown here is derived from an EMBL/GenBank/DDBJ whole genome shotgun (WGS) entry which is preliminary data.</text>
</comment>
<feature type="binding site" evidence="12">
    <location>
        <position position="182"/>
    </location>
    <ligand>
        <name>FAD</name>
        <dbReference type="ChEBI" id="CHEBI:57692"/>
    </ligand>
</feature>
<dbReference type="Proteomes" id="UP000217465">
    <property type="component" value="Unassembled WGS sequence"/>
</dbReference>
<evidence type="ECO:0000256" key="1">
    <source>
        <dbReference type="ARBA" id="ARBA00001974"/>
    </source>
</evidence>
<dbReference type="PRINTS" id="PR00411">
    <property type="entry name" value="PNDRDTASEI"/>
</dbReference>
<keyword evidence="9 12" id="KW-0520">NAD</keyword>
<protein>
    <recommendedName>
        <fullName evidence="4 12">tRNA uridine 5-carboxymethylaminomethyl modification enzyme MnmG</fullName>
    </recommendedName>
    <alternativeName>
        <fullName evidence="11 12">Glucose-inhibited division protein A</fullName>
    </alternativeName>
</protein>
<dbReference type="InterPro" id="IPR047001">
    <property type="entry name" value="MnmG_C_subdom"/>
</dbReference>
<comment type="function">
    <text evidence="2 12">NAD-binding protein involved in the addition of a carboxymethylaminomethyl (cmnm) group at the wobble position (U34) of certain tRNAs, forming tRNA-cmnm(5)s(2)U34.</text>
</comment>
<keyword evidence="8 12" id="KW-0274">FAD</keyword>
<dbReference type="PROSITE" id="PS01280">
    <property type="entry name" value="GIDA_1"/>
    <property type="match status" value="1"/>
</dbReference>
<evidence type="ECO:0000256" key="7">
    <source>
        <dbReference type="ARBA" id="ARBA00022694"/>
    </source>
</evidence>
<evidence type="ECO:0000256" key="11">
    <source>
        <dbReference type="ARBA" id="ARBA00031800"/>
    </source>
</evidence>
<dbReference type="SMART" id="SM01228">
    <property type="entry name" value="GIDA_assoc_3"/>
    <property type="match status" value="1"/>
</dbReference>
<comment type="subcellular location">
    <subcellularLocation>
        <location evidence="12">Cytoplasm</location>
    </subcellularLocation>
</comment>